<feature type="region of interest" description="Disordered" evidence="1">
    <location>
        <begin position="1"/>
        <end position="30"/>
    </location>
</feature>
<accession>A0A0R3Q9P1</accession>
<protein>
    <submittedName>
        <fullName evidence="2">Cytochrome cd1 nitrite reductase</fullName>
    </submittedName>
</protein>
<proteinExistence type="predicted"/>
<name>A0A0R3Q9P1_9BILA</name>
<evidence type="ECO:0000313" key="2">
    <source>
        <dbReference type="WBParaSite" id="BTMF_0000305201-mRNA-1"/>
    </source>
</evidence>
<dbReference type="WBParaSite" id="BTMF_0000305201-mRNA-1">
    <property type="protein sequence ID" value="BTMF_0000305201-mRNA-1"/>
    <property type="gene ID" value="BTMF_0000305201"/>
</dbReference>
<feature type="compositionally biased region" description="Basic and acidic residues" evidence="1">
    <location>
        <begin position="12"/>
        <end position="30"/>
    </location>
</feature>
<evidence type="ECO:0000256" key="1">
    <source>
        <dbReference type="SAM" id="MobiDB-lite"/>
    </source>
</evidence>
<organism evidence="2">
    <name type="scientific">Brugia timori</name>
    <dbReference type="NCBI Taxonomy" id="42155"/>
    <lineage>
        <taxon>Eukaryota</taxon>
        <taxon>Metazoa</taxon>
        <taxon>Ecdysozoa</taxon>
        <taxon>Nematoda</taxon>
        <taxon>Chromadorea</taxon>
        <taxon>Rhabditida</taxon>
        <taxon>Spirurina</taxon>
        <taxon>Spiruromorpha</taxon>
        <taxon>Filarioidea</taxon>
        <taxon>Onchocercidae</taxon>
        <taxon>Brugia</taxon>
    </lineage>
</organism>
<reference evidence="2" key="1">
    <citation type="submission" date="2017-02" db="UniProtKB">
        <authorList>
            <consortium name="WormBaseParasite"/>
        </authorList>
    </citation>
    <scope>IDENTIFICATION</scope>
</reference>
<sequence length="74" mass="8115">LLAACAGGQHVDQQREGDDEEMLGRRGEPVERVKEPWTLSIEQLNLADNPGHARPPTLGHAKPVGMVSEVLMLY</sequence>
<dbReference type="AlphaFoldDB" id="A0A0R3Q9P1"/>